<dbReference type="OrthoDB" id="9802617at2"/>
<reference evidence="10 11" key="2">
    <citation type="journal article" date="2014" name="Curr. Biol.">
        <title>Symbiont-Supplemented Maternal Investment Underpinning Host's Ecological Adaptation.</title>
        <authorList>
            <person name="Kaiwa N."/>
            <person name="Hosokawa T."/>
            <person name="Nikoh N."/>
            <person name="Tanahashi M."/>
            <person name="Moriyama M."/>
            <person name="Meng X.Y."/>
            <person name="Maeda T."/>
            <person name="Yamaguchi K."/>
            <person name="Shigenobu S."/>
            <person name="Ito M."/>
            <person name="Fukatsu T."/>
        </authorList>
    </citation>
    <scope>NUCLEOTIDE SEQUENCE [LARGE SCALE GENOMIC DNA]</scope>
    <source>
        <strain evidence="10 11">UwTKB</strain>
    </source>
</reference>
<keyword evidence="5 8" id="KW-0687">Ribonucleoprotein</keyword>
<evidence type="ECO:0000256" key="6">
    <source>
        <dbReference type="ARBA" id="ARBA00035258"/>
    </source>
</evidence>
<evidence type="ECO:0000313" key="10">
    <source>
        <dbReference type="EMBL" id="BAP58361.1"/>
    </source>
</evidence>
<dbReference type="STRING" id="1410383.TGUWTKB_1020"/>
<organism evidence="10 11">
    <name type="scientific">Candidatus Tachikawaea gelatinosa</name>
    <dbReference type="NCBI Taxonomy" id="1410383"/>
    <lineage>
        <taxon>Bacteria</taxon>
        <taxon>Pseudomonadati</taxon>
        <taxon>Pseudomonadota</taxon>
        <taxon>Gammaproteobacteria</taxon>
        <taxon>Enterobacterales</taxon>
        <taxon>Enterobacteriaceae</taxon>
        <taxon>Candidatus Tachikawaea</taxon>
    </lineage>
</organism>
<keyword evidence="11" id="KW-1185">Reference proteome</keyword>
<dbReference type="HOGENOM" id="CLU_098428_0_0_6"/>
<comment type="function">
    <text evidence="8">One of the primary rRNA binding proteins, it binds directly to 16S rRNA central domain where it helps coordinate assembly of the platform of the 30S subunit.</text>
</comment>
<dbReference type="FunFam" id="3.30.1370.30:FF:000002">
    <property type="entry name" value="30S ribosomal protein S8"/>
    <property type="match status" value="1"/>
</dbReference>
<sequence length="130" mass="14601">MSMQDPIANMLTCIRNGQNARKISITIPSSILKVEIAKVLQEEGYIKDFKIIENKKPKIVLYLKYFKGKGVAESIQRISRPGLRIYKKYNELPKVMNGLGISIISTSKGIMTDQKAYKSNLGGEVICYVS</sequence>
<dbReference type="KEGG" id="sbw:TGUWTKB_1020"/>
<dbReference type="GO" id="GO:0005737">
    <property type="term" value="C:cytoplasm"/>
    <property type="evidence" value="ECO:0007669"/>
    <property type="project" value="UniProtKB-ARBA"/>
</dbReference>
<keyword evidence="3 8" id="KW-0694">RNA-binding</keyword>
<dbReference type="AlphaFoldDB" id="A0A090BWC4"/>
<evidence type="ECO:0000256" key="2">
    <source>
        <dbReference type="ARBA" id="ARBA00022730"/>
    </source>
</evidence>
<proteinExistence type="inferred from homology"/>
<evidence type="ECO:0000256" key="8">
    <source>
        <dbReference type="HAMAP-Rule" id="MF_01302"/>
    </source>
</evidence>
<dbReference type="InterPro" id="IPR047863">
    <property type="entry name" value="Ribosomal_uS8_CS"/>
</dbReference>
<name>A0A090BWC4_9ENTR</name>
<accession>A0A090BWC4</accession>
<evidence type="ECO:0000256" key="5">
    <source>
        <dbReference type="ARBA" id="ARBA00023274"/>
    </source>
</evidence>
<keyword evidence="2 8" id="KW-0699">rRNA-binding</keyword>
<dbReference type="GO" id="GO:0006412">
    <property type="term" value="P:translation"/>
    <property type="evidence" value="ECO:0007669"/>
    <property type="project" value="UniProtKB-UniRule"/>
</dbReference>
<dbReference type="Gene3D" id="3.30.1370.30">
    <property type="match status" value="1"/>
</dbReference>
<dbReference type="GO" id="GO:0003735">
    <property type="term" value="F:structural constituent of ribosome"/>
    <property type="evidence" value="ECO:0007669"/>
    <property type="project" value="InterPro"/>
</dbReference>
<evidence type="ECO:0000256" key="1">
    <source>
        <dbReference type="ARBA" id="ARBA00006471"/>
    </source>
</evidence>
<dbReference type="NCBIfam" id="NF001109">
    <property type="entry name" value="PRK00136.1"/>
    <property type="match status" value="1"/>
</dbReference>
<protein>
    <recommendedName>
        <fullName evidence="6 8">Small ribosomal subunit protein uS8</fullName>
    </recommendedName>
</protein>
<comment type="similarity">
    <text evidence="1 8 9">Belongs to the universal ribosomal protein uS8 family.</text>
</comment>
<dbReference type="PANTHER" id="PTHR11758">
    <property type="entry name" value="40S RIBOSOMAL PROTEIN S15A"/>
    <property type="match status" value="1"/>
</dbReference>
<comment type="subunit">
    <text evidence="7 8">Part of the 30S ribosomal subunit. Contacts proteins S5 and S12.</text>
</comment>
<evidence type="ECO:0000256" key="3">
    <source>
        <dbReference type="ARBA" id="ARBA00022884"/>
    </source>
</evidence>
<dbReference type="Pfam" id="PF00410">
    <property type="entry name" value="Ribosomal_S8"/>
    <property type="match status" value="1"/>
</dbReference>
<evidence type="ECO:0000256" key="4">
    <source>
        <dbReference type="ARBA" id="ARBA00022980"/>
    </source>
</evidence>
<evidence type="ECO:0000256" key="7">
    <source>
        <dbReference type="ARBA" id="ARBA00046740"/>
    </source>
</evidence>
<dbReference type="HAMAP" id="MF_01302_B">
    <property type="entry name" value="Ribosomal_uS8_B"/>
    <property type="match status" value="1"/>
</dbReference>
<keyword evidence="4 8" id="KW-0689">Ribosomal protein</keyword>
<evidence type="ECO:0000256" key="9">
    <source>
        <dbReference type="RuleBase" id="RU003660"/>
    </source>
</evidence>
<dbReference type="GO" id="GO:0019843">
    <property type="term" value="F:rRNA binding"/>
    <property type="evidence" value="ECO:0007669"/>
    <property type="project" value="UniProtKB-UniRule"/>
</dbReference>
<gene>
    <name evidence="8 10" type="primary">rpsH</name>
    <name evidence="10" type="ORF">TGUWTKB_1020</name>
</gene>
<dbReference type="FunFam" id="3.30.1490.10:FF:000001">
    <property type="entry name" value="30S ribosomal protein S8"/>
    <property type="match status" value="1"/>
</dbReference>
<dbReference type="SUPFAM" id="SSF56047">
    <property type="entry name" value="Ribosomal protein S8"/>
    <property type="match status" value="1"/>
</dbReference>
<dbReference type="EMBL" id="AP014521">
    <property type="protein sequence ID" value="BAP58361.1"/>
    <property type="molecule type" value="Genomic_DNA"/>
</dbReference>
<dbReference type="RefSeq" id="WP_041062449.1">
    <property type="nucleotide sequence ID" value="NZ_AP014521.1"/>
</dbReference>
<dbReference type="Gene3D" id="3.30.1490.10">
    <property type="match status" value="1"/>
</dbReference>
<dbReference type="Proteomes" id="UP000031627">
    <property type="component" value="Chromosome"/>
</dbReference>
<dbReference type="GO" id="GO:1990904">
    <property type="term" value="C:ribonucleoprotein complex"/>
    <property type="evidence" value="ECO:0007669"/>
    <property type="project" value="UniProtKB-KW"/>
</dbReference>
<dbReference type="GO" id="GO:0005840">
    <property type="term" value="C:ribosome"/>
    <property type="evidence" value="ECO:0007669"/>
    <property type="project" value="UniProtKB-KW"/>
</dbReference>
<dbReference type="PROSITE" id="PS00053">
    <property type="entry name" value="RIBOSOMAL_S8"/>
    <property type="match status" value="1"/>
</dbReference>
<dbReference type="InterPro" id="IPR000630">
    <property type="entry name" value="Ribosomal_uS8"/>
</dbReference>
<reference evidence="11" key="1">
    <citation type="submission" date="2013-11" db="EMBL/GenBank/DDBJ databases">
        <title>Symbiont-containing voluminous jelly as an extraordinary maternal gift for overwintering insect nymphs.</title>
        <authorList>
            <person name="Kaiwa N."/>
            <person name="Hosokawa T."/>
            <person name="Nikoh N."/>
            <person name="Meng X.Y."/>
            <person name="Tanahashi M."/>
            <person name="Moriyama M."/>
            <person name="Maeda T."/>
            <person name="Yamaguchi K."/>
            <person name="Shigenobu S."/>
            <person name="Ito M."/>
            <person name="Fukatsu T."/>
        </authorList>
    </citation>
    <scope>NUCLEOTIDE SEQUENCE [LARGE SCALE GENOMIC DNA]</scope>
    <source>
        <strain evidence="11">UwTKB</strain>
    </source>
</reference>
<dbReference type="InterPro" id="IPR035987">
    <property type="entry name" value="Ribosomal_uS8_sf"/>
</dbReference>
<evidence type="ECO:0000313" key="11">
    <source>
        <dbReference type="Proteomes" id="UP000031627"/>
    </source>
</evidence>